<dbReference type="Pfam" id="PF20033">
    <property type="entry name" value="DUF6438"/>
    <property type="match status" value="1"/>
</dbReference>
<feature type="domain" description="DUF6438" evidence="1">
    <location>
        <begin position="43"/>
        <end position="161"/>
    </location>
</feature>
<name>A0ABN1HWF1_9SPHN</name>
<keyword evidence="3" id="KW-1185">Reference proteome</keyword>
<accession>A0ABN1HWF1</accession>
<dbReference type="RefSeq" id="WP_249054973.1">
    <property type="nucleotide sequence ID" value="NZ_BAAAES010000008.1"/>
</dbReference>
<evidence type="ECO:0000259" key="1">
    <source>
        <dbReference type="Pfam" id="PF20033"/>
    </source>
</evidence>
<evidence type="ECO:0000313" key="3">
    <source>
        <dbReference type="Proteomes" id="UP001500238"/>
    </source>
</evidence>
<dbReference type="EMBL" id="BAAAES010000008">
    <property type="protein sequence ID" value="GAA0670705.1"/>
    <property type="molecule type" value="Genomic_DNA"/>
</dbReference>
<reference evidence="2 3" key="1">
    <citation type="journal article" date="2019" name="Int. J. Syst. Evol. Microbiol.">
        <title>The Global Catalogue of Microorganisms (GCM) 10K type strain sequencing project: providing services to taxonomists for standard genome sequencing and annotation.</title>
        <authorList>
            <consortium name="The Broad Institute Genomics Platform"/>
            <consortium name="The Broad Institute Genome Sequencing Center for Infectious Disease"/>
            <person name="Wu L."/>
            <person name="Ma J."/>
        </authorList>
    </citation>
    <scope>NUCLEOTIDE SEQUENCE [LARGE SCALE GENOMIC DNA]</scope>
    <source>
        <strain evidence="2 3">JCM 14603</strain>
    </source>
</reference>
<evidence type="ECO:0000313" key="2">
    <source>
        <dbReference type="EMBL" id="GAA0670705.1"/>
    </source>
</evidence>
<dbReference type="PROSITE" id="PS51257">
    <property type="entry name" value="PROKAR_LIPOPROTEIN"/>
    <property type="match status" value="1"/>
</dbReference>
<proteinExistence type="predicted"/>
<organism evidence="2 3">
    <name type="scientific">Sphingomonas insulae</name>
    <dbReference type="NCBI Taxonomy" id="424800"/>
    <lineage>
        <taxon>Bacteria</taxon>
        <taxon>Pseudomonadati</taxon>
        <taxon>Pseudomonadota</taxon>
        <taxon>Alphaproteobacteria</taxon>
        <taxon>Sphingomonadales</taxon>
        <taxon>Sphingomonadaceae</taxon>
        <taxon>Sphingomonas</taxon>
    </lineage>
</organism>
<dbReference type="Proteomes" id="UP001500238">
    <property type="component" value="Unassembled WGS sequence"/>
</dbReference>
<protein>
    <recommendedName>
        <fullName evidence="1">DUF6438 domain-containing protein</fullName>
    </recommendedName>
</protein>
<dbReference type="InterPro" id="IPR045497">
    <property type="entry name" value="DUF6438"/>
</dbReference>
<gene>
    <name evidence="2" type="ORF">GCM10009102_21860</name>
</gene>
<comment type="caution">
    <text evidence="2">The sequence shown here is derived from an EMBL/GenBank/DDBJ whole genome shotgun (WGS) entry which is preliminary data.</text>
</comment>
<sequence length="175" mass="18159">MYKGMIAGLGAALALSGCVTVDASGSGSGSGGAGKPIAIESETIRYETAPCYGSCPVYAVTIAPDGRGTFEGKRFTAVTGIKEFRATPAAYHSFAAKLAPYRPRDAETLLQPGKPGCENAPTDMPSVDIVWSELSGGSQHLNVYYGCGPQEMRQALRSAPELLPIAAFIGPRGGR</sequence>